<evidence type="ECO:0000313" key="8">
    <source>
        <dbReference type="Proteomes" id="UP000005447"/>
    </source>
</evidence>
<dbReference type="InterPro" id="IPR006788">
    <property type="entry name" value="Myrip/Melanophilin"/>
</dbReference>
<feature type="compositionally biased region" description="Polar residues" evidence="5">
    <location>
        <begin position="386"/>
        <end position="399"/>
    </location>
</feature>
<dbReference type="FunCoup" id="H0W4U1">
    <property type="interactions" value="20"/>
</dbReference>
<dbReference type="GO" id="GO:0030674">
    <property type="term" value="F:protein-macromolecule adaptor activity"/>
    <property type="evidence" value="ECO:0007669"/>
    <property type="project" value="Ensembl"/>
</dbReference>
<dbReference type="GeneTree" id="ENSGT00950000183138"/>
<dbReference type="InterPro" id="IPR051745">
    <property type="entry name" value="Intracell_Transport_Effector"/>
</dbReference>
<dbReference type="InterPro" id="IPR041282">
    <property type="entry name" value="FYVE_2"/>
</dbReference>
<dbReference type="Pfam" id="PF02318">
    <property type="entry name" value="FYVE_2"/>
    <property type="match status" value="1"/>
</dbReference>
<dbReference type="VEuPathDB" id="HostDB:ENSCPOG00000026459"/>
<dbReference type="PROSITE" id="PS50916">
    <property type="entry name" value="RABBD"/>
    <property type="match status" value="1"/>
</dbReference>
<feature type="compositionally biased region" description="Low complexity" evidence="5">
    <location>
        <begin position="411"/>
        <end position="423"/>
    </location>
</feature>
<proteinExistence type="predicted"/>
<evidence type="ECO:0000259" key="6">
    <source>
        <dbReference type="PROSITE" id="PS50916"/>
    </source>
</evidence>
<keyword evidence="2" id="KW-0863">Zinc-finger</keyword>
<evidence type="ECO:0000256" key="5">
    <source>
        <dbReference type="SAM" id="MobiDB-lite"/>
    </source>
</evidence>
<dbReference type="EMBL" id="AAKN02019273">
    <property type="status" value="NOT_ANNOTATED_CDS"/>
    <property type="molecule type" value="Genomic_DNA"/>
</dbReference>
<dbReference type="Pfam" id="PF04698">
    <property type="entry name" value="Rab_eff_C"/>
    <property type="match status" value="1"/>
</dbReference>
<feature type="domain" description="RabBD" evidence="6">
    <location>
        <begin position="4"/>
        <end position="124"/>
    </location>
</feature>
<reference evidence="7" key="2">
    <citation type="submission" date="2025-08" db="UniProtKB">
        <authorList>
            <consortium name="Ensembl"/>
        </authorList>
    </citation>
    <scope>IDENTIFICATION</scope>
    <source>
        <strain evidence="7">2N</strain>
    </source>
</reference>
<accession>H0W4U1</accession>
<dbReference type="KEGG" id="cpoc:100716386"/>
<feature type="compositionally biased region" description="Acidic residues" evidence="5">
    <location>
        <begin position="163"/>
        <end position="172"/>
    </location>
</feature>
<dbReference type="InterPro" id="IPR013083">
    <property type="entry name" value="Znf_RING/FYVE/PHD"/>
</dbReference>
<protein>
    <submittedName>
        <fullName evidence="7">Melanophilin</fullName>
    </submittedName>
</protein>
<gene>
    <name evidence="7" type="primary">MLPH</name>
</gene>
<reference evidence="8" key="1">
    <citation type="journal article" date="2011" name="Nature">
        <title>A high-resolution map of human evolutionary constraint using 29 mammals.</title>
        <authorList>
            <person name="Lindblad-Toh K."/>
            <person name="Garber M."/>
            <person name="Zuk O."/>
            <person name="Lin M.F."/>
            <person name="Parker B.J."/>
            <person name="Washietl S."/>
            <person name="Kheradpour P."/>
            <person name="Ernst J."/>
            <person name="Jordan G."/>
            <person name="Mauceli E."/>
            <person name="Ward L.D."/>
            <person name="Lowe C.B."/>
            <person name="Holloway A.K."/>
            <person name="Clamp M."/>
            <person name="Gnerre S."/>
            <person name="Alfoldi J."/>
            <person name="Beal K."/>
            <person name="Chang J."/>
            <person name="Clawson H."/>
            <person name="Cuff J."/>
            <person name="Di Palma F."/>
            <person name="Fitzgerald S."/>
            <person name="Flicek P."/>
            <person name="Guttman M."/>
            <person name="Hubisz M.J."/>
            <person name="Jaffe D.B."/>
            <person name="Jungreis I."/>
            <person name="Kent W.J."/>
            <person name="Kostka D."/>
            <person name="Lara M."/>
            <person name="Martins A.L."/>
            <person name="Massingham T."/>
            <person name="Moltke I."/>
            <person name="Raney B.J."/>
            <person name="Rasmussen M.D."/>
            <person name="Robinson J."/>
            <person name="Stark A."/>
            <person name="Vilella A.J."/>
            <person name="Wen J."/>
            <person name="Xie X."/>
            <person name="Zody M.C."/>
            <person name="Baldwin J."/>
            <person name="Bloom T."/>
            <person name="Chin C.W."/>
            <person name="Heiman D."/>
            <person name="Nicol R."/>
            <person name="Nusbaum C."/>
            <person name="Young S."/>
            <person name="Wilkinson J."/>
            <person name="Worley K.C."/>
            <person name="Kovar C.L."/>
            <person name="Muzny D.M."/>
            <person name="Gibbs R.A."/>
            <person name="Cree A."/>
            <person name="Dihn H.H."/>
            <person name="Fowler G."/>
            <person name="Jhangiani S."/>
            <person name="Joshi V."/>
            <person name="Lee S."/>
            <person name="Lewis L.R."/>
            <person name="Nazareth L.V."/>
            <person name="Okwuonu G."/>
            <person name="Santibanez J."/>
            <person name="Warren W.C."/>
            <person name="Mardis E.R."/>
            <person name="Weinstock G.M."/>
            <person name="Wilson R.K."/>
            <person name="Delehaunty K."/>
            <person name="Dooling D."/>
            <person name="Fronik C."/>
            <person name="Fulton L."/>
            <person name="Fulton B."/>
            <person name="Graves T."/>
            <person name="Minx P."/>
            <person name="Sodergren E."/>
            <person name="Birney E."/>
            <person name="Margulies E.H."/>
            <person name="Herrero J."/>
            <person name="Green E.D."/>
            <person name="Haussler D."/>
            <person name="Siepel A."/>
            <person name="Goldman N."/>
            <person name="Pollard K.S."/>
            <person name="Pedersen J.S."/>
            <person name="Lander E.S."/>
            <person name="Kellis M."/>
        </authorList>
    </citation>
    <scope>NUCLEOTIDE SEQUENCE [LARGE SCALE GENOMIC DNA]</scope>
    <source>
        <strain evidence="8">2N</strain>
    </source>
</reference>
<dbReference type="InterPro" id="IPR010911">
    <property type="entry name" value="Rab_BD"/>
</dbReference>
<dbReference type="GO" id="GO:0030864">
    <property type="term" value="C:cortical actin cytoskeleton"/>
    <property type="evidence" value="ECO:0007669"/>
    <property type="project" value="TreeGrafter"/>
</dbReference>
<dbReference type="RefSeq" id="XP_013013155.1">
    <property type="nucleotide sequence ID" value="XM_013157701.3"/>
</dbReference>
<dbReference type="Proteomes" id="UP000005447">
    <property type="component" value="Unassembled WGS sequence"/>
</dbReference>
<dbReference type="PANTHER" id="PTHR14555:SF1">
    <property type="entry name" value="MELANOPHILIN"/>
    <property type="match status" value="1"/>
</dbReference>
<dbReference type="HOGENOM" id="CLU_025193_2_0_1"/>
<dbReference type="Gene3D" id="3.30.40.10">
    <property type="entry name" value="Zinc/RING finger domain, C3HC4 (zinc finger)"/>
    <property type="match status" value="1"/>
</dbReference>
<dbReference type="OMA" id="EAQGWLC"/>
<keyword evidence="4" id="KW-0175">Coiled coil</keyword>
<dbReference type="GO" id="GO:0030425">
    <property type="term" value="C:dendrite"/>
    <property type="evidence" value="ECO:0007669"/>
    <property type="project" value="Ensembl"/>
</dbReference>
<dbReference type="Ensembl" id="ENSCPOT00000027055.2">
    <property type="protein sequence ID" value="ENSCPOP00000017992.2"/>
    <property type="gene ID" value="ENSCPOG00000026459.2"/>
</dbReference>
<evidence type="ECO:0000256" key="1">
    <source>
        <dbReference type="ARBA" id="ARBA00022723"/>
    </source>
</evidence>
<dbReference type="GeneID" id="100716386"/>
<evidence type="ECO:0000313" key="7">
    <source>
        <dbReference type="Ensembl" id="ENSCPOP00000017992.2"/>
    </source>
</evidence>
<dbReference type="CDD" id="cd15752">
    <property type="entry name" value="FYVE_SlaC2-a"/>
    <property type="match status" value="1"/>
</dbReference>
<dbReference type="GO" id="GO:0031267">
    <property type="term" value="F:small GTPase binding"/>
    <property type="evidence" value="ECO:0007669"/>
    <property type="project" value="Ensembl"/>
</dbReference>
<dbReference type="FunFam" id="3.30.40.10:FF:000018">
    <property type="entry name" value="Synaptotagmin-like 5, isoform CRA_a"/>
    <property type="match status" value="1"/>
</dbReference>
<feature type="compositionally biased region" description="Basic and acidic residues" evidence="5">
    <location>
        <begin position="559"/>
        <end position="568"/>
    </location>
</feature>
<dbReference type="OrthoDB" id="10072397at2759"/>
<dbReference type="InterPro" id="IPR011011">
    <property type="entry name" value="Znf_FYVE_PHD"/>
</dbReference>
<dbReference type="CTD" id="79083"/>
<keyword evidence="8" id="KW-1185">Reference proteome</keyword>
<reference evidence="7" key="3">
    <citation type="submission" date="2025-09" db="UniProtKB">
        <authorList>
            <consortium name="Ensembl"/>
        </authorList>
    </citation>
    <scope>IDENTIFICATION</scope>
    <source>
        <strain evidence="7">2N</strain>
    </source>
</reference>
<dbReference type="InParanoid" id="H0W4U1"/>
<organism evidence="7 8">
    <name type="scientific">Cavia porcellus</name>
    <name type="common">Guinea pig</name>
    <dbReference type="NCBI Taxonomy" id="10141"/>
    <lineage>
        <taxon>Eukaryota</taxon>
        <taxon>Metazoa</taxon>
        <taxon>Chordata</taxon>
        <taxon>Craniata</taxon>
        <taxon>Vertebrata</taxon>
        <taxon>Euteleostomi</taxon>
        <taxon>Mammalia</taxon>
        <taxon>Eutheria</taxon>
        <taxon>Euarchontoglires</taxon>
        <taxon>Glires</taxon>
        <taxon>Rodentia</taxon>
        <taxon>Hystricomorpha</taxon>
        <taxon>Caviidae</taxon>
        <taxon>Cavia</taxon>
    </lineage>
</organism>
<dbReference type="GO" id="GO:0003779">
    <property type="term" value="F:actin binding"/>
    <property type="evidence" value="ECO:0007669"/>
    <property type="project" value="TreeGrafter"/>
</dbReference>
<dbReference type="GO" id="GO:0017022">
    <property type="term" value="F:myosin binding"/>
    <property type="evidence" value="ECO:0007669"/>
    <property type="project" value="Ensembl"/>
</dbReference>
<dbReference type="SUPFAM" id="SSF57903">
    <property type="entry name" value="FYVE/PHD zinc finger"/>
    <property type="match status" value="1"/>
</dbReference>
<dbReference type="GO" id="GO:0006886">
    <property type="term" value="P:intracellular protein transport"/>
    <property type="evidence" value="ECO:0007669"/>
    <property type="project" value="InterPro"/>
</dbReference>
<feature type="region of interest" description="Disordered" evidence="5">
    <location>
        <begin position="146"/>
        <end position="192"/>
    </location>
</feature>
<name>H0W4U1_CAVPO</name>
<feature type="compositionally biased region" description="Polar residues" evidence="5">
    <location>
        <begin position="308"/>
        <end position="324"/>
    </location>
</feature>
<dbReference type="PANTHER" id="PTHR14555">
    <property type="entry name" value="MYELIN-ASSOCIATED OLIGODENDROCYTIC BASIC PROTEIN MOBP -RELATED"/>
    <property type="match status" value="1"/>
</dbReference>
<dbReference type="AlphaFoldDB" id="H0W4U1"/>
<dbReference type="GO" id="GO:0008270">
    <property type="term" value="F:zinc ion binding"/>
    <property type="evidence" value="ECO:0007669"/>
    <property type="project" value="UniProtKB-KW"/>
</dbReference>
<feature type="coiled-coil region" evidence="4">
    <location>
        <begin position="450"/>
        <end position="484"/>
    </location>
</feature>
<sequence length="599" mass="65574">MEDNLDLSLLTDEEAQHVWQVVQRDFALRTQEEERLARLKGKIRWESSKRELLSDTAHLNETHCARCLQPYRLFVSGKRQCLDCGLFTCKHCSHAHPEVRGWLCDPCHLARVVKIGSLEWYYEHVRARFKRFGSAKVVQSLCGRLRGGGRPELSPGEKNGDSEQTDEDEEPDMGAKAQPLGSKVQAPSEEAMPVQAEWEWGSGPPQADPDSSLPFLSPVKKRRLLSFHDLDFEEDSDNSLEPYGHLSHLSSVPWASDSLQSLPGDHSTDTTSQEPEVLQEEDLCPPEQPSSLSPSELDATVELGPSADPNTTALQTASVPGTNATRERQLPAQYLADVDTSDEDSVQGPRATSQHPKQRGWAALKSQSSANAGAHTEADLEEENLRQQLQALTSTLSDQGASSEEEKADDAAAGTTTEAHTAAGCMDSWDSSSQGPGVSIQPSRTTDEALSELEDQVAAAASEMQQVESEVSDIESRIAALRAAGLTVKPSTKPRRKSNLPVFLPRVAGTLGQRPEDQKADEVCVISLATAPDSQSRATSEAAAMPCLLRRKYSPQAGKDQEPFERKSVYRGSLTQRSPNGRRGMARHIFAKPVMTQQP</sequence>
<dbReference type="InterPro" id="IPR037442">
    <property type="entry name" value="Melanophilin_FYVE-rel_dom"/>
</dbReference>
<feature type="compositionally biased region" description="Polar residues" evidence="5">
    <location>
        <begin position="429"/>
        <end position="444"/>
    </location>
</feature>
<feature type="region of interest" description="Disordered" evidence="5">
    <location>
        <begin position="255"/>
        <end position="450"/>
    </location>
</feature>
<dbReference type="Bgee" id="ENSCPOG00000026459">
    <property type="expression patterns" value="Expressed in thyroid gland and 7 other cell types or tissues"/>
</dbReference>
<dbReference type="GO" id="GO:0048471">
    <property type="term" value="C:perinuclear region of cytoplasm"/>
    <property type="evidence" value="ECO:0007669"/>
    <property type="project" value="Ensembl"/>
</dbReference>
<keyword evidence="3" id="KW-0862">Zinc</keyword>
<feature type="region of interest" description="Disordered" evidence="5">
    <location>
        <begin position="553"/>
        <end position="599"/>
    </location>
</feature>
<evidence type="ECO:0000256" key="4">
    <source>
        <dbReference type="SAM" id="Coils"/>
    </source>
</evidence>
<evidence type="ECO:0000256" key="3">
    <source>
        <dbReference type="ARBA" id="ARBA00022833"/>
    </source>
</evidence>
<keyword evidence="1" id="KW-0479">Metal-binding</keyword>
<evidence type="ECO:0000256" key="2">
    <source>
        <dbReference type="ARBA" id="ARBA00022771"/>
    </source>
</evidence>